<organism evidence="8 9">
    <name type="scientific">Pichia membranifaciens NRRL Y-2026</name>
    <dbReference type="NCBI Taxonomy" id="763406"/>
    <lineage>
        <taxon>Eukaryota</taxon>
        <taxon>Fungi</taxon>
        <taxon>Dikarya</taxon>
        <taxon>Ascomycota</taxon>
        <taxon>Saccharomycotina</taxon>
        <taxon>Pichiomycetes</taxon>
        <taxon>Pichiales</taxon>
        <taxon>Pichiaceae</taxon>
        <taxon>Pichia</taxon>
    </lineage>
</organism>
<name>A0A1E3NK03_9ASCO</name>
<feature type="domain" description="YjeF C-terminal" evidence="7">
    <location>
        <begin position="1"/>
        <end position="317"/>
    </location>
</feature>
<evidence type="ECO:0000256" key="5">
    <source>
        <dbReference type="ARBA" id="ARBA00023239"/>
    </source>
</evidence>
<dbReference type="EMBL" id="KV454003">
    <property type="protein sequence ID" value="ODQ46467.1"/>
    <property type="molecule type" value="Genomic_DNA"/>
</dbReference>
<evidence type="ECO:0000256" key="6">
    <source>
        <dbReference type="ARBA" id="ARBA00047472"/>
    </source>
</evidence>
<dbReference type="NCBIfam" id="TIGR00196">
    <property type="entry name" value="yjeF_cterm"/>
    <property type="match status" value="1"/>
</dbReference>
<feature type="non-terminal residue" evidence="8">
    <location>
        <position position="317"/>
    </location>
</feature>
<keyword evidence="5" id="KW-0456">Lyase</keyword>
<accession>A0A1E3NK03</accession>
<comment type="catalytic activity">
    <reaction evidence="6">
        <text>(6S)-NADPHX + ATP = ADP + phosphate + NADPH + H(+)</text>
        <dbReference type="Rhea" id="RHEA:32231"/>
        <dbReference type="ChEBI" id="CHEBI:15378"/>
        <dbReference type="ChEBI" id="CHEBI:30616"/>
        <dbReference type="ChEBI" id="CHEBI:43474"/>
        <dbReference type="ChEBI" id="CHEBI:57783"/>
        <dbReference type="ChEBI" id="CHEBI:64076"/>
        <dbReference type="ChEBI" id="CHEBI:456216"/>
        <dbReference type="EC" id="4.2.1.93"/>
    </reaction>
</comment>
<dbReference type="InterPro" id="IPR000631">
    <property type="entry name" value="CARKD"/>
</dbReference>
<dbReference type="GO" id="GO:0046496">
    <property type="term" value="P:nicotinamide nucleotide metabolic process"/>
    <property type="evidence" value="ECO:0007669"/>
    <property type="project" value="EnsemblFungi"/>
</dbReference>
<dbReference type="PANTHER" id="PTHR12592:SF0">
    <property type="entry name" value="ATP-DEPENDENT (S)-NAD(P)H-HYDRATE DEHYDRATASE"/>
    <property type="match status" value="1"/>
</dbReference>
<evidence type="ECO:0000259" key="7">
    <source>
        <dbReference type="PROSITE" id="PS51383"/>
    </source>
</evidence>
<dbReference type="SUPFAM" id="SSF53613">
    <property type="entry name" value="Ribokinase-like"/>
    <property type="match status" value="1"/>
</dbReference>
<evidence type="ECO:0000313" key="8">
    <source>
        <dbReference type="EMBL" id="ODQ46467.1"/>
    </source>
</evidence>
<evidence type="ECO:0000256" key="3">
    <source>
        <dbReference type="ARBA" id="ARBA00022857"/>
    </source>
</evidence>
<dbReference type="Pfam" id="PF01256">
    <property type="entry name" value="Carb_kinase"/>
    <property type="match status" value="1"/>
</dbReference>
<evidence type="ECO:0000256" key="1">
    <source>
        <dbReference type="ARBA" id="ARBA00022741"/>
    </source>
</evidence>
<reference evidence="8 9" key="1">
    <citation type="journal article" date="2016" name="Proc. Natl. Acad. Sci. U.S.A.">
        <title>Comparative genomics of biotechnologically important yeasts.</title>
        <authorList>
            <person name="Riley R."/>
            <person name="Haridas S."/>
            <person name="Wolfe K.H."/>
            <person name="Lopes M.R."/>
            <person name="Hittinger C.T."/>
            <person name="Goeker M."/>
            <person name="Salamov A.A."/>
            <person name="Wisecaver J.H."/>
            <person name="Long T.M."/>
            <person name="Calvey C.H."/>
            <person name="Aerts A.L."/>
            <person name="Barry K.W."/>
            <person name="Choi C."/>
            <person name="Clum A."/>
            <person name="Coughlan A.Y."/>
            <person name="Deshpande S."/>
            <person name="Douglass A.P."/>
            <person name="Hanson S.J."/>
            <person name="Klenk H.-P."/>
            <person name="LaButti K.M."/>
            <person name="Lapidus A."/>
            <person name="Lindquist E.A."/>
            <person name="Lipzen A.M."/>
            <person name="Meier-Kolthoff J.P."/>
            <person name="Ohm R.A."/>
            <person name="Otillar R.P."/>
            <person name="Pangilinan J.L."/>
            <person name="Peng Y."/>
            <person name="Rokas A."/>
            <person name="Rosa C.A."/>
            <person name="Scheuner C."/>
            <person name="Sibirny A.A."/>
            <person name="Slot J.C."/>
            <person name="Stielow J.B."/>
            <person name="Sun H."/>
            <person name="Kurtzman C.P."/>
            <person name="Blackwell M."/>
            <person name="Grigoriev I.V."/>
            <person name="Jeffries T.W."/>
        </authorList>
    </citation>
    <scope>NUCLEOTIDE SEQUENCE [LARGE SCALE GENOMIC DNA]</scope>
    <source>
        <strain evidence="8 9">NRRL Y-2026</strain>
    </source>
</reference>
<gene>
    <name evidence="8" type="ORF">PICMEDRAFT_21701</name>
</gene>
<dbReference type="GO" id="GO:0110051">
    <property type="term" value="P:metabolite repair"/>
    <property type="evidence" value="ECO:0007669"/>
    <property type="project" value="TreeGrafter"/>
</dbReference>
<keyword evidence="9" id="KW-1185">Reference proteome</keyword>
<dbReference type="GeneID" id="30178905"/>
<keyword evidence="4" id="KW-0520">NAD</keyword>
<dbReference type="PANTHER" id="PTHR12592">
    <property type="entry name" value="ATP-DEPENDENT (S)-NAD(P)H-HYDRATE DEHYDRATASE FAMILY MEMBER"/>
    <property type="match status" value="1"/>
</dbReference>
<keyword evidence="3" id="KW-0521">NADP</keyword>
<proteinExistence type="inferred from homology"/>
<dbReference type="HAMAP" id="MF_01965">
    <property type="entry name" value="NADHX_dehydratase"/>
    <property type="match status" value="1"/>
</dbReference>
<dbReference type="RefSeq" id="XP_019017580.1">
    <property type="nucleotide sequence ID" value="XM_019162218.1"/>
</dbReference>
<dbReference type="OrthoDB" id="8110916at2759"/>
<dbReference type="InterPro" id="IPR029056">
    <property type="entry name" value="Ribokinase-like"/>
</dbReference>
<dbReference type="GO" id="GO:0047453">
    <property type="term" value="F:ATP-dependent NAD(P)H-hydrate dehydratase activity"/>
    <property type="evidence" value="ECO:0007669"/>
    <property type="project" value="UniProtKB-EC"/>
</dbReference>
<evidence type="ECO:0000256" key="2">
    <source>
        <dbReference type="ARBA" id="ARBA00022840"/>
    </source>
</evidence>
<keyword evidence="2" id="KW-0067">ATP-binding</keyword>
<dbReference type="PROSITE" id="PS51383">
    <property type="entry name" value="YJEF_C_3"/>
    <property type="match status" value="1"/>
</dbReference>
<dbReference type="CDD" id="cd01171">
    <property type="entry name" value="YXKO-related"/>
    <property type="match status" value="1"/>
</dbReference>
<dbReference type="STRING" id="763406.A0A1E3NK03"/>
<feature type="non-terminal residue" evidence="8">
    <location>
        <position position="1"/>
    </location>
</feature>
<sequence>LLPPLLPSFHKGQLGKLAVIGGCEDYTGAPYFSAHSAMLSGVDLVHVVCEQAAAPVIKSYSPDLMVHPYLLDSESVRMRVKQGSGSAEEVMAAQMEKIVGLVSRVDVLIVGPGIGRNDGQMKEFLLAILEHVLAKAERKDVAVILDADALYHLSVNKRLQGLVQGSGNPNIVLTPNVVEFQRLADAFGVSVDGPDSDRALGELCRTLRCTIIQKGTVDKVCYHGGEVLRCGDPGSLKRVGGQGDSLTGMVGAFLCWGTGAYRRGLYETPDTLTDEQVVSLACLGGCTTTRRAGRLAYEKYGRAMLTSNLHEFIGDAF</sequence>
<dbReference type="Gene3D" id="3.40.1190.20">
    <property type="match status" value="1"/>
</dbReference>
<dbReference type="Proteomes" id="UP000094455">
    <property type="component" value="Unassembled WGS sequence"/>
</dbReference>
<dbReference type="AlphaFoldDB" id="A0A1E3NK03"/>
<protein>
    <recommendedName>
        <fullName evidence="7">YjeF C-terminal domain-containing protein</fullName>
    </recommendedName>
</protein>
<dbReference type="GO" id="GO:0005524">
    <property type="term" value="F:ATP binding"/>
    <property type="evidence" value="ECO:0007669"/>
    <property type="project" value="UniProtKB-KW"/>
</dbReference>
<evidence type="ECO:0000256" key="4">
    <source>
        <dbReference type="ARBA" id="ARBA00023027"/>
    </source>
</evidence>
<evidence type="ECO:0000313" key="9">
    <source>
        <dbReference type="Proteomes" id="UP000094455"/>
    </source>
</evidence>
<keyword evidence="1" id="KW-0547">Nucleotide-binding</keyword>